<dbReference type="InterPro" id="IPR000674">
    <property type="entry name" value="Ald_Oxase/Xan_DH_a/b"/>
</dbReference>
<keyword evidence="5" id="KW-1185">Reference proteome</keyword>
<dbReference type="eggNOG" id="COG1529">
    <property type="taxonomic scope" value="Bacteria"/>
</dbReference>
<gene>
    <name evidence="4" type="ORF">HGR_12020</name>
</gene>
<dbReference type="AlphaFoldDB" id="F3KVB7"/>
<keyword evidence="2" id="KW-0472">Membrane</keyword>
<keyword evidence="2" id="KW-0812">Transmembrane</keyword>
<comment type="caution">
    <text evidence="4">The sequence shown here is derived from an EMBL/GenBank/DDBJ whole genome shotgun (WGS) entry which is preliminary data.</text>
</comment>
<proteinExistence type="predicted"/>
<feature type="compositionally biased region" description="Pro residues" evidence="1">
    <location>
        <begin position="556"/>
        <end position="566"/>
    </location>
</feature>
<dbReference type="EMBL" id="AEGR01000074">
    <property type="protein sequence ID" value="EGI76287.1"/>
    <property type="molecule type" value="Genomic_DNA"/>
</dbReference>
<evidence type="ECO:0000313" key="5">
    <source>
        <dbReference type="Proteomes" id="UP000016368"/>
    </source>
</evidence>
<feature type="compositionally biased region" description="Low complexity" evidence="1">
    <location>
        <begin position="570"/>
        <end position="579"/>
    </location>
</feature>
<feature type="domain" description="Aldehyde oxidase/xanthine dehydrogenase a/b hammerhead" evidence="3">
    <location>
        <begin position="224"/>
        <end position="303"/>
    </location>
</feature>
<dbReference type="InterPro" id="IPR006311">
    <property type="entry name" value="TAT_signal"/>
</dbReference>
<evidence type="ECO:0000256" key="1">
    <source>
        <dbReference type="SAM" id="MobiDB-lite"/>
    </source>
</evidence>
<feature type="transmembrane region" description="Helical" evidence="2">
    <location>
        <begin position="21"/>
        <end position="44"/>
    </location>
</feature>
<dbReference type="STRING" id="887062.HGR_12020"/>
<feature type="region of interest" description="Disordered" evidence="1">
    <location>
        <begin position="522"/>
        <end position="642"/>
    </location>
</feature>
<dbReference type="InterPro" id="IPR008274">
    <property type="entry name" value="AldOxase/xan_DH_MoCoBD1"/>
</dbReference>
<name>F3KVB7_9BURK</name>
<protein>
    <submittedName>
        <fullName evidence="4">Aldehyde dehydrogenase protein</fullName>
    </submittedName>
</protein>
<sequence length="890" mass="94975">MSRESSKDLAMTDTGLSRRDFMIGVGTAGGGLAISVTVGTGLGLHANDAQAVTEQGEISAWVYIRPDDTVLIRIVRAESGQGTLTGLAQLVAEELECDWVRVNVEYPTPSESLARNRPWGSFTTVGSRSIRDSQDYLRRGGAVARALLVQAAARAWGVPIEECAVHRGVITHTPSNRKTVFGRVAYAASLLPAPKPESIQLKDPKNWKLLGQRMLRLDTFLKTNGGQDYATDLNFKDIYHAAIKVCPVAGGRVKRLEPKEAQERPGVQRVLRIGNNAVAVVANSWWRAQSALDQMSIEWDYGPNANVQQSDIEARLRAALSDTPTSTGHHHGGAPASVVKDIHDSDRRVDAVYSYPAQHHATMEPMSATARWTRTGCIVWAPTQDAEAALAAVAAVAELPIDKCEFHRLVPGGSFGRRAYHDVIVQAVQIARNLPGSVIKLAWSREEDMLHGPIHPPSMARLSASLSRKGAPRGLHLRIAGSPITLPRNPYDPPNAYAQPRAFYMGLLPETTALPDPTVFDLKDGAKDSKPPAVPEAATVAPAASTTPSAVAPTPAAAPTPEPPAEPPKRGGFFSFLFGGKKDSKTETPAPDQAPVSAATDKPETAVAPAAAPAPVSATPAPSSSADTTQSTTPLPRTTGPVTSAQASALLTRNDSACGYRFDQLLIDHVQRDLHVPTGWWRGAHLNPNTFYLESFIDEMAVASTQDPLSLRRALLAGNTRRLAVLDAVARQVGWGKPAPAGVHRGLAQVMGMGSYLAACAEVSVSQDASTKGRLKIHRFVVAIDCGHAVNPQQIEAQVESSLAFGLSAALYGKISFQNGAVQQQNLDRYHVLRLADMPPVQTIVMPSGGFWGGVSEPATALAAPALCNAIFAATGKRIRELPLNNQLSS</sequence>
<dbReference type="InterPro" id="IPR052516">
    <property type="entry name" value="N-heterocyclic_Hydroxylase"/>
</dbReference>
<dbReference type="Gene3D" id="3.90.1170.50">
    <property type="entry name" value="Aldehyde oxidase/xanthine dehydrogenase, a/b hammerhead"/>
    <property type="match status" value="1"/>
</dbReference>
<dbReference type="Gene3D" id="3.30.365.10">
    <property type="entry name" value="Aldehyde oxidase/xanthine dehydrogenase, molybdopterin binding domain"/>
    <property type="match status" value="5"/>
</dbReference>
<evidence type="ECO:0000256" key="2">
    <source>
        <dbReference type="SAM" id="Phobius"/>
    </source>
</evidence>
<evidence type="ECO:0000259" key="3">
    <source>
        <dbReference type="SMART" id="SM01008"/>
    </source>
</evidence>
<feature type="compositionally biased region" description="Low complexity" evidence="1">
    <location>
        <begin position="605"/>
        <end position="639"/>
    </location>
</feature>
<dbReference type="Proteomes" id="UP000016368">
    <property type="component" value="Unassembled WGS sequence"/>
</dbReference>
<dbReference type="InterPro" id="IPR037165">
    <property type="entry name" value="AldOxase/xan_DH_Mopterin-bd_sf"/>
</dbReference>
<dbReference type="SMART" id="SM01008">
    <property type="entry name" value="Ald_Xan_dh_C"/>
    <property type="match status" value="1"/>
</dbReference>
<dbReference type="OrthoDB" id="9767994at2"/>
<feature type="compositionally biased region" description="Low complexity" evidence="1">
    <location>
        <begin position="535"/>
        <end position="555"/>
    </location>
</feature>
<feature type="region of interest" description="Disordered" evidence="1">
    <location>
        <begin position="321"/>
        <end position="341"/>
    </location>
</feature>
<dbReference type="PROSITE" id="PS51318">
    <property type="entry name" value="TAT"/>
    <property type="match status" value="1"/>
</dbReference>
<dbReference type="PANTHER" id="PTHR47495">
    <property type="entry name" value="ALDEHYDE DEHYDROGENASE"/>
    <property type="match status" value="1"/>
</dbReference>
<dbReference type="InterPro" id="IPR046867">
    <property type="entry name" value="AldOxase/xan_DH_MoCoBD2"/>
</dbReference>
<dbReference type="Pfam" id="PF20256">
    <property type="entry name" value="MoCoBD_2"/>
    <property type="match status" value="2"/>
</dbReference>
<accession>F3KVB7</accession>
<dbReference type="Pfam" id="PF02738">
    <property type="entry name" value="MoCoBD_1"/>
    <property type="match status" value="1"/>
</dbReference>
<dbReference type="GO" id="GO:0016491">
    <property type="term" value="F:oxidoreductase activity"/>
    <property type="evidence" value="ECO:0007669"/>
    <property type="project" value="InterPro"/>
</dbReference>
<dbReference type="SUPFAM" id="SSF56003">
    <property type="entry name" value="Molybdenum cofactor-binding domain"/>
    <property type="match status" value="3"/>
</dbReference>
<reference evidence="4 5" key="1">
    <citation type="journal article" date="2011" name="EMBO J.">
        <title>Structural diversity of bacterial flagellar motors.</title>
        <authorList>
            <person name="Chen S."/>
            <person name="Beeby M."/>
            <person name="Murphy G.E."/>
            <person name="Leadbetter J.R."/>
            <person name="Hendrixson D.R."/>
            <person name="Briegel A."/>
            <person name="Li Z."/>
            <person name="Shi J."/>
            <person name="Tocheva E.I."/>
            <person name="Muller A."/>
            <person name="Dobro M.J."/>
            <person name="Jensen G.J."/>
        </authorList>
    </citation>
    <scope>NUCLEOTIDE SEQUENCE [LARGE SCALE GENOMIC DNA]</scope>
    <source>
        <strain evidence="4 5">ATCC 19624</strain>
    </source>
</reference>
<dbReference type="PANTHER" id="PTHR47495:SF2">
    <property type="entry name" value="ALDEHYDE DEHYDROGENASE"/>
    <property type="match status" value="1"/>
</dbReference>
<keyword evidence="2" id="KW-1133">Transmembrane helix</keyword>
<organism evidence="4 5">
    <name type="scientific">Hylemonella gracilis ATCC 19624</name>
    <dbReference type="NCBI Taxonomy" id="887062"/>
    <lineage>
        <taxon>Bacteria</taxon>
        <taxon>Pseudomonadati</taxon>
        <taxon>Pseudomonadota</taxon>
        <taxon>Betaproteobacteria</taxon>
        <taxon>Burkholderiales</taxon>
        <taxon>Comamonadaceae</taxon>
        <taxon>Hylemonella</taxon>
    </lineage>
</organism>
<evidence type="ECO:0000313" key="4">
    <source>
        <dbReference type="EMBL" id="EGI76287.1"/>
    </source>
</evidence>